<comment type="caution">
    <text evidence="1">The sequence shown here is derived from an EMBL/GenBank/DDBJ whole genome shotgun (WGS) entry which is preliminary data.</text>
</comment>
<keyword evidence="2" id="KW-1185">Reference proteome</keyword>
<sequence length="100" mass="11199">MADVMVTGRMDEAKKNAGLQVLAREGLNASQAVNLLFERLAETGNADFLTGKRATDEERWHSAARYVDGISRKRVSRFDTMTKAEIKRERLAARGLMGRD</sequence>
<organism evidence="1 2">
    <name type="scientific">Parvibacter caecicola</name>
    <dbReference type="NCBI Taxonomy" id="747645"/>
    <lineage>
        <taxon>Bacteria</taxon>
        <taxon>Bacillati</taxon>
        <taxon>Actinomycetota</taxon>
        <taxon>Coriobacteriia</taxon>
        <taxon>Coriobacteriales</taxon>
        <taxon>Coriobacteriaceae</taxon>
        <taxon>Parvibacter</taxon>
    </lineage>
</organism>
<protein>
    <submittedName>
        <fullName evidence="1">RelB/DinJ family addiction module antitoxin</fullName>
    </submittedName>
</protein>
<dbReference type="RefSeq" id="WP_136845850.1">
    <property type="nucleotide sequence ID" value="NZ_CAOKAH010000008.1"/>
</dbReference>
<name>A0A4T9TAC8_9ACTN</name>
<evidence type="ECO:0000313" key="1">
    <source>
        <dbReference type="EMBL" id="TJW10185.1"/>
    </source>
</evidence>
<reference evidence="1 2" key="1">
    <citation type="submission" date="2019-04" db="EMBL/GenBank/DDBJ databases">
        <title>Microbes associate with the intestines of laboratory mice.</title>
        <authorList>
            <person name="Navarre W."/>
            <person name="Wong E."/>
            <person name="Huang K.C."/>
            <person name="Tropini C."/>
            <person name="Ng K."/>
            <person name="Yu B."/>
        </authorList>
    </citation>
    <scope>NUCLEOTIDE SEQUENCE [LARGE SCALE GENOMIC DNA]</scope>
    <source>
        <strain evidence="1 2">NM48_B13</strain>
    </source>
</reference>
<dbReference type="Gene3D" id="1.10.1220.10">
    <property type="entry name" value="Met repressor-like"/>
    <property type="match status" value="1"/>
</dbReference>
<dbReference type="InterPro" id="IPR007337">
    <property type="entry name" value="RelB/DinJ"/>
</dbReference>
<accession>A0A4T9TAC8</accession>
<dbReference type="GO" id="GO:0006355">
    <property type="term" value="P:regulation of DNA-templated transcription"/>
    <property type="evidence" value="ECO:0007669"/>
    <property type="project" value="InterPro"/>
</dbReference>
<dbReference type="InterPro" id="IPR013321">
    <property type="entry name" value="Arc_rbn_hlx_hlx"/>
</dbReference>
<gene>
    <name evidence="1" type="ORF">E5982_06365</name>
</gene>
<dbReference type="Pfam" id="PF04221">
    <property type="entry name" value="RelB"/>
    <property type="match status" value="1"/>
</dbReference>
<dbReference type="OrthoDB" id="3197373at2"/>
<dbReference type="EMBL" id="SSTM01000004">
    <property type="protein sequence ID" value="TJW10185.1"/>
    <property type="molecule type" value="Genomic_DNA"/>
</dbReference>
<evidence type="ECO:0000313" key="2">
    <source>
        <dbReference type="Proteomes" id="UP000309454"/>
    </source>
</evidence>
<dbReference type="AlphaFoldDB" id="A0A4T9TAC8"/>
<dbReference type="Proteomes" id="UP000309454">
    <property type="component" value="Unassembled WGS sequence"/>
</dbReference>
<proteinExistence type="predicted"/>